<dbReference type="Proteomes" id="UP000503129">
    <property type="component" value="Chromosome"/>
</dbReference>
<dbReference type="Pfam" id="PF00072">
    <property type="entry name" value="Response_reg"/>
    <property type="match status" value="1"/>
</dbReference>
<dbReference type="PROSITE" id="PS50110">
    <property type="entry name" value="RESPONSE_REGULATORY"/>
    <property type="match status" value="1"/>
</dbReference>
<feature type="domain" description="Response regulatory" evidence="3">
    <location>
        <begin position="25"/>
        <end position="140"/>
    </location>
</feature>
<dbReference type="CDD" id="cd17569">
    <property type="entry name" value="REC_HupR-like"/>
    <property type="match status" value="1"/>
</dbReference>
<dbReference type="Gene3D" id="3.30.450.340">
    <property type="match status" value="1"/>
</dbReference>
<dbReference type="SMART" id="SM00448">
    <property type="entry name" value="REC"/>
    <property type="match status" value="1"/>
</dbReference>
<name>A0A856M658_9CYAN</name>
<dbReference type="Gene3D" id="3.40.50.2300">
    <property type="match status" value="1"/>
</dbReference>
<dbReference type="EMBL" id="CP030118">
    <property type="protein sequence ID" value="QDL06655.1"/>
    <property type="molecule type" value="Genomic_DNA"/>
</dbReference>
<evidence type="ECO:0000259" key="3">
    <source>
        <dbReference type="PROSITE" id="PS50110"/>
    </source>
</evidence>
<dbReference type="InterPro" id="IPR011006">
    <property type="entry name" value="CheY-like_superfamily"/>
</dbReference>
<keyword evidence="1 2" id="KW-0597">Phosphoprotein</keyword>
<dbReference type="SUPFAM" id="SSF55781">
    <property type="entry name" value="GAF domain-like"/>
    <property type="match status" value="1"/>
</dbReference>
<proteinExistence type="predicted"/>
<feature type="modified residue" description="4-aspartylphosphate" evidence="2">
    <location>
        <position position="74"/>
    </location>
</feature>
<evidence type="ECO:0000256" key="1">
    <source>
        <dbReference type="ARBA" id="ARBA00022553"/>
    </source>
</evidence>
<dbReference type="InterPro" id="IPR001789">
    <property type="entry name" value="Sig_transdc_resp-reg_receiver"/>
</dbReference>
<organism evidence="4 5">
    <name type="scientific">Brasilonema sennae CENA114</name>
    <dbReference type="NCBI Taxonomy" id="415709"/>
    <lineage>
        <taxon>Bacteria</taxon>
        <taxon>Bacillati</taxon>
        <taxon>Cyanobacteriota</taxon>
        <taxon>Cyanophyceae</taxon>
        <taxon>Nostocales</taxon>
        <taxon>Scytonemataceae</taxon>
        <taxon>Brasilonema</taxon>
        <taxon>Bromeliae group (in: Brasilonema)</taxon>
    </lineage>
</organism>
<evidence type="ECO:0000256" key="2">
    <source>
        <dbReference type="PROSITE-ProRule" id="PRU00169"/>
    </source>
</evidence>
<keyword evidence="5" id="KW-1185">Reference proteome</keyword>
<protein>
    <submittedName>
        <fullName evidence="4">Two-component system response regulator</fullName>
    </submittedName>
</protein>
<sequence length="336" mass="37565">MDNQTPELDKIRHPLLSIEKPKKQKILVVDDEQDNLDLLYRTFRRDFHVLKADSGMKALQILATEGEVAVIISDQRMPQMKGTEFLSKTVPQFPDTLRIILTGFTDVQDLVEAINTGQVYKFITKPWDPGQLKAVVQQAAQTYDLLKQRTEELQRAHAQIALLSVLVQVTQEYTCLETTLNSIARAFGENFATHNCILQLVKGNTLAANQGSYSTTGKVKNWLAQDPLTIEAISPRLDAQRIVTHEMQISLNVLNDEKLLGVADYCDNKVQAHLVIPITYCQEVLAVLSLQWQEPQTLSEDELKFLDLSAEVIAIALRAVSAHDEAPAGSATIGYE</sequence>
<gene>
    <name evidence="4" type="ORF">DP114_00895</name>
</gene>
<evidence type="ECO:0000313" key="4">
    <source>
        <dbReference type="EMBL" id="QDL06655.1"/>
    </source>
</evidence>
<dbReference type="InterPro" id="IPR050595">
    <property type="entry name" value="Bact_response_regulator"/>
</dbReference>
<accession>A0A856M658</accession>
<dbReference type="InterPro" id="IPR003018">
    <property type="entry name" value="GAF"/>
</dbReference>
<reference evidence="4 5" key="1">
    <citation type="submission" date="2018-06" db="EMBL/GenBank/DDBJ databases">
        <title>Comparative genomics of Brasilonema spp. strains.</title>
        <authorList>
            <person name="Alvarenga D.O."/>
            <person name="Fiore M.F."/>
            <person name="Varani A.M."/>
        </authorList>
    </citation>
    <scope>NUCLEOTIDE SEQUENCE [LARGE SCALE GENOMIC DNA]</scope>
    <source>
        <strain evidence="4 5">CENA114</strain>
    </source>
</reference>
<dbReference type="PANTHER" id="PTHR44591">
    <property type="entry name" value="STRESS RESPONSE REGULATOR PROTEIN 1"/>
    <property type="match status" value="1"/>
</dbReference>
<dbReference type="SUPFAM" id="SSF52172">
    <property type="entry name" value="CheY-like"/>
    <property type="match status" value="1"/>
</dbReference>
<dbReference type="GO" id="GO:0000160">
    <property type="term" value="P:phosphorelay signal transduction system"/>
    <property type="evidence" value="ECO:0007669"/>
    <property type="project" value="InterPro"/>
</dbReference>
<dbReference type="Pfam" id="PF01590">
    <property type="entry name" value="GAF"/>
    <property type="match status" value="1"/>
</dbReference>
<evidence type="ECO:0000313" key="5">
    <source>
        <dbReference type="Proteomes" id="UP000503129"/>
    </source>
</evidence>
<dbReference type="KEGG" id="bsen:DP114_00895"/>
<dbReference type="RefSeq" id="WP_169263972.1">
    <property type="nucleotide sequence ID" value="NZ_CAWOXK010000001.1"/>
</dbReference>
<dbReference type="AlphaFoldDB" id="A0A856M658"/>
<dbReference type="PANTHER" id="PTHR44591:SF19">
    <property type="entry name" value="TWO-COMPONENT RESPONSE REGULATOR-RELATED"/>
    <property type="match status" value="1"/>
</dbReference>